<evidence type="ECO:0000256" key="1">
    <source>
        <dbReference type="ARBA" id="ARBA00007447"/>
    </source>
</evidence>
<dbReference type="EMBL" id="JOWA01000110">
    <property type="protein sequence ID" value="KEZ41353.1"/>
    <property type="molecule type" value="Genomic_DNA"/>
</dbReference>
<name>A0A084G1Z1_PSEDA</name>
<evidence type="ECO:0000313" key="9">
    <source>
        <dbReference type="EMBL" id="KEZ41353.1"/>
    </source>
</evidence>
<dbReference type="MEROPS" id="A01.082"/>
<dbReference type="InterPro" id="IPR033121">
    <property type="entry name" value="PEPTIDASE_A1"/>
</dbReference>
<accession>A0A084G1Z1</accession>
<evidence type="ECO:0000256" key="4">
    <source>
        <dbReference type="PIRSR" id="PIRSR601461-2"/>
    </source>
</evidence>
<keyword evidence="5" id="KW-0378">Hydrolase</keyword>
<evidence type="ECO:0000313" key="10">
    <source>
        <dbReference type="Proteomes" id="UP000028545"/>
    </source>
</evidence>
<dbReference type="InterPro" id="IPR001969">
    <property type="entry name" value="Aspartic_peptidase_AS"/>
</dbReference>
<feature type="active site" evidence="3">
    <location>
        <position position="92"/>
    </location>
</feature>
<dbReference type="PANTHER" id="PTHR47966:SF65">
    <property type="entry name" value="ASPARTIC-TYPE ENDOPEPTIDASE"/>
    <property type="match status" value="1"/>
</dbReference>
<proteinExistence type="inferred from homology"/>
<reference evidence="9 10" key="1">
    <citation type="journal article" date="2014" name="Genome Announc.">
        <title>Draft genome sequence of the pathogenic fungus Scedosporium apiospermum.</title>
        <authorList>
            <person name="Vandeputte P."/>
            <person name="Ghamrawi S."/>
            <person name="Rechenmann M."/>
            <person name="Iltis A."/>
            <person name="Giraud S."/>
            <person name="Fleury M."/>
            <person name="Thornton C."/>
            <person name="Delhaes L."/>
            <person name="Meyer W."/>
            <person name="Papon N."/>
            <person name="Bouchara J.P."/>
        </authorList>
    </citation>
    <scope>NUCLEOTIDE SEQUENCE [LARGE SCALE GENOMIC DNA]</scope>
    <source>
        <strain evidence="9 10">IHEM 14462</strain>
    </source>
</reference>
<dbReference type="PRINTS" id="PR00792">
    <property type="entry name" value="PEPSIN"/>
</dbReference>
<dbReference type="HOGENOM" id="CLU_013253_9_4_1"/>
<dbReference type="VEuPathDB" id="FungiDB:SAPIO_CDS7466"/>
<evidence type="ECO:0000256" key="2">
    <source>
        <dbReference type="ARBA" id="ARBA00022750"/>
    </source>
</evidence>
<evidence type="ECO:0000256" key="3">
    <source>
        <dbReference type="PIRSR" id="PIRSR601461-1"/>
    </source>
</evidence>
<comment type="caution">
    <text evidence="9">The sequence shown here is derived from an EMBL/GenBank/DDBJ whole genome shotgun (WGS) entry which is preliminary data.</text>
</comment>
<dbReference type="AlphaFoldDB" id="A0A084G1Z1"/>
<evidence type="ECO:0000256" key="7">
    <source>
        <dbReference type="SAM" id="SignalP"/>
    </source>
</evidence>
<dbReference type="OrthoDB" id="771136at2759"/>
<keyword evidence="6" id="KW-0472">Membrane</keyword>
<dbReference type="GO" id="GO:0006508">
    <property type="term" value="P:proteolysis"/>
    <property type="evidence" value="ECO:0007669"/>
    <property type="project" value="UniProtKB-KW"/>
</dbReference>
<dbReference type="GeneID" id="27726538"/>
<dbReference type="PROSITE" id="PS00141">
    <property type="entry name" value="ASP_PROTEASE"/>
    <property type="match status" value="1"/>
</dbReference>
<feature type="signal peptide" evidence="7">
    <location>
        <begin position="1"/>
        <end position="28"/>
    </location>
</feature>
<dbReference type="PROSITE" id="PS51767">
    <property type="entry name" value="PEPTIDASE_A1"/>
    <property type="match status" value="1"/>
</dbReference>
<dbReference type="GO" id="GO:0004190">
    <property type="term" value="F:aspartic-type endopeptidase activity"/>
    <property type="evidence" value="ECO:0007669"/>
    <property type="project" value="UniProtKB-KW"/>
</dbReference>
<dbReference type="Pfam" id="PF00026">
    <property type="entry name" value="Asp"/>
    <property type="match status" value="1"/>
</dbReference>
<keyword evidence="6" id="KW-1133">Transmembrane helix</keyword>
<evidence type="ECO:0000256" key="5">
    <source>
        <dbReference type="RuleBase" id="RU000454"/>
    </source>
</evidence>
<dbReference type="KEGG" id="sapo:SAPIO_CDS7466"/>
<keyword evidence="6" id="KW-0812">Transmembrane</keyword>
<feature type="domain" description="Peptidase A1" evidence="8">
    <location>
        <begin position="74"/>
        <end position="411"/>
    </location>
</feature>
<dbReference type="PANTHER" id="PTHR47966">
    <property type="entry name" value="BETA-SITE APP-CLEAVING ENZYME, ISOFORM A-RELATED"/>
    <property type="match status" value="1"/>
</dbReference>
<organism evidence="9 10">
    <name type="scientific">Pseudallescheria apiosperma</name>
    <name type="common">Scedosporium apiospermum</name>
    <dbReference type="NCBI Taxonomy" id="563466"/>
    <lineage>
        <taxon>Eukaryota</taxon>
        <taxon>Fungi</taxon>
        <taxon>Dikarya</taxon>
        <taxon>Ascomycota</taxon>
        <taxon>Pezizomycotina</taxon>
        <taxon>Sordariomycetes</taxon>
        <taxon>Hypocreomycetidae</taxon>
        <taxon>Microascales</taxon>
        <taxon>Microascaceae</taxon>
        <taxon>Scedosporium</taxon>
    </lineage>
</organism>
<feature type="disulfide bond" evidence="4">
    <location>
        <begin position="329"/>
        <end position="376"/>
    </location>
</feature>
<keyword evidence="5" id="KW-0645">Protease</keyword>
<dbReference type="Gene3D" id="2.40.70.10">
    <property type="entry name" value="Acid Proteases"/>
    <property type="match status" value="2"/>
</dbReference>
<feature type="chain" id="PRO_5001775326" description="Peptidase A1 domain-containing protein" evidence="7">
    <location>
        <begin position="29"/>
        <end position="541"/>
    </location>
</feature>
<evidence type="ECO:0000259" key="8">
    <source>
        <dbReference type="PROSITE" id="PS51767"/>
    </source>
</evidence>
<keyword evidence="4" id="KW-1015">Disulfide bond</keyword>
<evidence type="ECO:0000256" key="6">
    <source>
        <dbReference type="SAM" id="Phobius"/>
    </source>
</evidence>
<feature type="transmembrane region" description="Helical" evidence="6">
    <location>
        <begin position="517"/>
        <end position="540"/>
    </location>
</feature>
<dbReference type="RefSeq" id="XP_016641152.1">
    <property type="nucleotide sequence ID" value="XM_016789325.1"/>
</dbReference>
<dbReference type="InterPro" id="IPR021109">
    <property type="entry name" value="Peptidase_aspartic_dom_sf"/>
</dbReference>
<sequence length="541" mass="57164">MPQSRFSSVTTALLHGLLASSFAGIANAASFPRAVTGDGFISIPIDWKEKVKSSSSIQARNPFEVALDNQVTFYTIEISLGKPAQSIAVLIDTGSSDLWVTPTCNHSPDPFTTSMCLAFGTYNPQRSTTVQGPVAKGSLHYGDSSDASTQTSVTLNYYSDSLTIGTVTLTDQIFGVIVDGTVDGISGIFGLAPDVHAGFAEGQPYSLVLNSMKEQGFIKSRAFSLDLRHADDETGAVIYGGLDVKKFAGPLVKFPMQPGVEGEARLAVWFSTIGVTRTGNTTHSVPETSTNALLDSGTTLTRLHPQVAQPLLNDMDATMDDEGFFLAPCSLRRTASTVDFGFGDPANNGGKAPIVLRVPMSDFILDTQHPLNPRLCYIGLRVTEHQQILGDSVMRGGYFVFDWDNQEVHVAQAANCGTEILAIGEGRDAVPGVQGKCSLDNPNPTEAPTAADEGGPALPTTPYTTTFTISSCPSFDLECTPGMLTTQTYVPLTTGSSNSAGGNEEDAAWGRGDILNLWILFATGVGAAALVFSTLGGLGLF</sequence>
<dbReference type="InterPro" id="IPR001461">
    <property type="entry name" value="Aspartic_peptidase_A1"/>
</dbReference>
<protein>
    <recommendedName>
        <fullName evidence="8">Peptidase A1 domain-containing protein</fullName>
    </recommendedName>
</protein>
<keyword evidence="10" id="KW-1185">Reference proteome</keyword>
<keyword evidence="2 5" id="KW-0064">Aspartyl protease</keyword>
<keyword evidence="7" id="KW-0732">Signal</keyword>
<feature type="active site" evidence="3">
    <location>
        <position position="295"/>
    </location>
</feature>
<dbReference type="Proteomes" id="UP000028545">
    <property type="component" value="Unassembled WGS sequence"/>
</dbReference>
<gene>
    <name evidence="9" type="ORF">SAPIO_CDS7466</name>
</gene>
<dbReference type="SUPFAM" id="SSF50630">
    <property type="entry name" value="Acid proteases"/>
    <property type="match status" value="1"/>
</dbReference>
<comment type="similarity">
    <text evidence="1 5">Belongs to the peptidase A1 family.</text>
</comment>
<dbReference type="OMA" id="NMDFFYA"/>